<dbReference type="EMBL" id="MCBS01023350">
    <property type="protein sequence ID" value="RKF75516.1"/>
    <property type="molecule type" value="Genomic_DNA"/>
</dbReference>
<proteinExistence type="predicted"/>
<reference evidence="1 2" key="1">
    <citation type="journal article" date="2018" name="BMC Genomics">
        <title>Comparative genome analyses reveal sequence features reflecting distinct modes of host-adaptation between dicot and monocot powdery mildew.</title>
        <authorList>
            <person name="Wu Y."/>
            <person name="Ma X."/>
            <person name="Pan Z."/>
            <person name="Kale S.D."/>
            <person name="Song Y."/>
            <person name="King H."/>
            <person name="Zhang Q."/>
            <person name="Presley C."/>
            <person name="Deng X."/>
            <person name="Wei C.I."/>
            <person name="Xiao S."/>
        </authorList>
    </citation>
    <scope>NUCLEOTIDE SEQUENCE [LARGE SCALE GENOMIC DNA]</scope>
    <source>
        <strain evidence="1">UMSG1</strain>
    </source>
</reference>
<sequence length="225" mass="25148">MKKSNPTGQTYTILEKDPITSPYLKLKYNEWKATGKITNVPSVAIATPAPTESTLATTAHPILPVNTAPNSSIQPTTVIQPTIATGSGRLITEVTRNHSDDQKCDVTNRSFDLKLIIFRSICDRVELPELVLARITDIMVKTITNFINQLTIPQTLNENKEAAGYVENLVVDHGSTLRANKKQKKPNSERKICPNFKLTPVILTNFSTRNLNNLLWNTKKILKKR</sequence>
<accession>A0A420ILU0</accession>
<organism evidence="1 2">
    <name type="scientific">Golovinomyces cichoracearum</name>
    <dbReference type="NCBI Taxonomy" id="62708"/>
    <lineage>
        <taxon>Eukaryota</taxon>
        <taxon>Fungi</taxon>
        <taxon>Dikarya</taxon>
        <taxon>Ascomycota</taxon>
        <taxon>Pezizomycotina</taxon>
        <taxon>Leotiomycetes</taxon>
        <taxon>Erysiphales</taxon>
        <taxon>Erysiphaceae</taxon>
        <taxon>Golovinomyces</taxon>
    </lineage>
</organism>
<evidence type="ECO:0000313" key="2">
    <source>
        <dbReference type="Proteomes" id="UP000285326"/>
    </source>
</evidence>
<gene>
    <name evidence="1" type="ORF">GcM1_233039</name>
</gene>
<name>A0A420ILU0_9PEZI</name>
<comment type="caution">
    <text evidence="1">The sequence shown here is derived from an EMBL/GenBank/DDBJ whole genome shotgun (WGS) entry which is preliminary data.</text>
</comment>
<evidence type="ECO:0000313" key="1">
    <source>
        <dbReference type="EMBL" id="RKF75516.1"/>
    </source>
</evidence>
<protein>
    <submittedName>
        <fullName evidence="1">Uncharacterized protein</fullName>
    </submittedName>
</protein>
<dbReference type="Proteomes" id="UP000285326">
    <property type="component" value="Unassembled WGS sequence"/>
</dbReference>
<dbReference type="AlphaFoldDB" id="A0A420ILU0"/>